<keyword evidence="4" id="KW-1185">Reference proteome</keyword>
<accession>A0A2P6NA13</accession>
<gene>
    <name evidence="3" type="ORF">PROFUN_11522</name>
</gene>
<dbReference type="EMBL" id="MDYQ01000138">
    <property type="protein sequence ID" value="PRP80782.1"/>
    <property type="molecule type" value="Genomic_DNA"/>
</dbReference>
<comment type="caution">
    <text evidence="3">The sequence shown here is derived from an EMBL/GenBank/DDBJ whole genome shotgun (WGS) entry which is preliminary data.</text>
</comment>
<feature type="compositionally biased region" description="Low complexity" evidence="1">
    <location>
        <begin position="1"/>
        <end position="15"/>
    </location>
</feature>
<evidence type="ECO:0000313" key="3">
    <source>
        <dbReference type="EMBL" id="PRP80782.1"/>
    </source>
</evidence>
<protein>
    <recommendedName>
        <fullName evidence="2">BAR domain-containing protein</fullName>
    </recommendedName>
</protein>
<dbReference type="Proteomes" id="UP000241769">
    <property type="component" value="Unassembled WGS sequence"/>
</dbReference>
<proteinExistence type="predicted"/>
<dbReference type="InterPro" id="IPR027267">
    <property type="entry name" value="AH/BAR_dom_sf"/>
</dbReference>
<dbReference type="AlphaFoldDB" id="A0A2P6NA13"/>
<dbReference type="InParanoid" id="A0A2P6NA13"/>
<dbReference type="SUPFAM" id="SSF103657">
    <property type="entry name" value="BAR/IMD domain-like"/>
    <property type="match status" value="1"/>
</dbReference>
<dbReference type="GO" id="GO:0005737">
    <property type="term" value="C:cytoplasm"/>
    <property type="evidence" value="ECO:0007669"/>
    <property type="project" value="InterPro"/>
</dbReference>
<dbReference type="Gene3D" id="1.20.1270.60">
    <property type="entry name" value="Arfaptin homology (AH) domain/BAR domain"/>
    <property type="match status" value="1"/>
</dbReference>
<organism evidence="3 4">
    <name type="scientific">Planoprotostelium fungivorum</name>
    <dbReference type="NCBI Taxonomy" id="1890364"/>
    <lineage>
        <taxon>Eukaryota</taxon>
        <taxon>Amoebozoa</taxon>
        <taxon>Evosea</taxon>
        <taxon>Variosea</taxon>
        <taxon>Cavosteliida</taxon>
        <taxon>Cavosteliaceae</taxon>
        <taxon>Planoprotostelium</taxon>
    </lineage>
</organism>
<evidence type="ECO:0000313" key="4">
    <source>
        <dbReference type="Proteomes" id="UP000241769"/>
    </source>
</evidence>
<evidence type="ECO:0000259" key="2">
    <source>
        <dbReference type="Pfam" id="PF03114"/>
    </source>
</evidence>
<feature type="domain" description="BAR" evidence="2">
    <location>
        <begin position="152"/>
        <end position="328"/>
    </location>
</feature>
<dbReference type="InterPro" id="IPR004148">
    <property type="entry name" value="BAR_dom"/>
</dbReference>
<feature type="region of interest" description="Disordered" evidence="1">
    <location>
        <begin position="1"/>
        <end position="24"/>
    </location>
</feature>
<reference evidence="3 4" key="1">
    <citation type="journal article" date="2018" name="Genome Biol. Evol.">
        <title>Multiple Roots of Fruiting Body Formation in Amoebozoa.</title>
        <authorList>
            <person name="Hillmann F."/>
            <person name="Forbes G."/>
            <person name="Novohradska S."/>
            <person name="Ferling I."/>
            <person name="Riege K."/>
            <person name="Groth M."/>
            <person name="Westermann M."/>
            <person name="Marz M."/>
            <person name="Spaller T."/>
            <person name="Winckler T."/>
            <person name="Schaap P."/>
            <person name="Glockner G."/>
        </authorList>
    </citation>
    <scope>NUCLEOTIDE SEQUENCE [LARGE SCALE GENOMIC DNA]</scope>
    <source>
        <strain evidence="3 4">Jena</strain>
    </source>
</reference>
<evidence type="ECO:0000256" key="1">
    <source>
        <dbReference type="SAM" id="MobiDB-lite"/>
    </source>
</evidence>
<sequence>MKNQNSDENSSSQSSLPRTRSNRKFGETTRALVWSSPKVLSKSEMDQILTSQPFVLRCCTPISVMIDTISIKGGLVLSTDAVLVRLRCMRSAFAPETVLLENGRSDIYPYTTRRNPTFGDEKVFSNEDSNRQLTSNMKKLGGFVKDVGNSVQKIGAKPTTNDEIFEELKNRFETYRKACENLKRESDKFSTAFKDMGKYYKSVGVELAAVYEFEGTADGQRFKSASDEVEVATRDLTAGVGHITSGLEVLINQNEGLRKRINLRHDLLLDMDIAYKTKDKDHKTEAKYNESRTKYEEVNVKLIDDLRSHLNNSHPEFQGHYREFVNLQRRGFQAIASSVGGL</sequence>
<name>A0A2P6NA13_9EUKA</name>
<dbReference type="Pfam" id="PF03114">
    <property type="entry name" value="BAR"/>
    <property type="match status" value="1"/>
</dbReference>